<feature type="region of interest" description="Disordered" evidence="10">
    <location>
        <begin position="34"/>
        <end position="67"/>
    </location>
</feature>
<gene>
    <name evidence="14" type="ORF">AA14337_1684</name>
</gene>
<dbReference type="Gene3D" id="2.170.130.10">
    <property type="entry name" value="TonB-dependent receptor, plug domain"/>
    <property type="match status" value="1"/>
</dbReference>
<dbReference type="PANTHER" id="PTHR47234:SF3">
    <property type="entry name" value="SECRETIN_TONB SHORT N-TERMINAL DOMAIN-CONTAINING PROTEIN"/>
    <property type="match status" value="1"/>
</dbReference>
<keyword evidence="7 8" id="KW-0998">Cell outer membrane</keyword>
<comment type="subcellular location">
    <subcellularLocation>
        <location evidence="1 8">Cell outer membrane</location>
        <topology evidence="1 8">Multi-pass membrane protein</topology>
    </subcellularLocation>
</comment>
<dbReference type="Gene3D" id="2.40.170.20">
    <property type="entry name" value="TonB-dependent receptor, beta-barrel domain"/>
    <property type="match status" value="1"/>
</dbReference>
<feature type="domain" description="TonB-dependent receptor plug" evidence="13">
    <location>
        <begin position="84"/>
        <end position="203"/>
    </location>
</feature>
<dbReference type="InterPro" id="IPR036942">
    <property type="entry name" value="Beta-barrel_TonB_sf"/>
</dbReference>
<evidence type="ECO:0000256" key="1">
    <source>
        <dbReference type="ARBA" id="ARBA00004571"/>
    </source>
</evidence>
<reference evidence="14" key="1">
    <citation type="submission" date="2013-04" db="EMBL/GenBank/DDBJ databases">
        <title>The genome sequencing project of 58 acetic acid bacteria.</title>
        <authorList>
            <person name="Okamoto-Kainuma A."/>
            <person name="Ishikawa M."/>
            <person name="Umino S."/>
            <person name="Koizumi Y."/>
            <person name="Shiwa Y."/>
            <person name="Yoshikawa H."/>
            <person name="Matsutani M."/>
            <person name="Matsushita K."/>
        </authorList>
    </citation>
    <scope>NUCLEOTIDE SEQUENCE</scope>
    <source>
        <strain evidence="14">DSM 14337</strain>
    </source>
</reference>
<evidence type="ECO:0000313" key="15">
    <source>
        <dbReference type="Proteomes" id="UP001065047"/>
    </source>
</evidence>
<keyword evidence="5 9" id="KW-0798">TonB box</keyword>
<dbReference type="PANTHER" id="PTHR47234">
    <property type="match status" value="1"/>
</dbReference>
<comment type="similarity">
    <text evidence="8 9">Belongs to the TonB-dependent receptor family.</text>
</comment>
<keyword evidence="15" id="KW-1185">Reference proteome</keyword>
<dbReference type="Pfam" id="PF00593">
    <property type="entry name" value="TonB_dep_Rec_b-barrel"/>
    <property type="match status" value="1"/>
</dbReference>
<feature type="signal peptide" evidence="11">
    <location>
        <begin position="1"/>
        <end position="27"/>
    </location>
</feature>
<feature type="domain" description="TonB-dependent receptor-like beta-barrel" evidence="12">
    <location>
        <begin position="324"/>
        <end position="785"/>
    </location>
</feature>
<dbReference type="PROSITE" id="PS52016">
    <property type="entry name" value="TONB_DEPENDENT_REC_3"/>
    <property type="match status" value="1"/>
</dbReference>
<organism evidence="14 15">
    <name type="scientific">Acetobacter malorum DSM 14337</name>
    <dbReference type="NCBI Taxonomy" id="1307910"/>
    <lineage>
        <taxon>Bacteria</taxon>
        <taxon>Pseudomonadati</taxon>
        <taxon>Pseudomonadota</taxon>
        <taxon>Alphaproteobacteria</taxon>
        <taxon>Acetobacterales</taxon>
        <taxon>Acetobacteraceae</taxon>
        <taxon>Acetobacter</taxon>
    </lineage>
</organism>
<feature type="chain" id="PRO_5046101248" evidence="11">
    <location>
        <begin position="28"/>
        <end position="827"/>
    </location>
</feature>
<keyword evidence="3 8" id="KW-1134">Transmembrane beta strand</keyword>
<evidence type="ECO:0000259" key="13">
    <source>
        <dbReference type="Pfam" id="PF07715"/>
    </source>
</evidence>
<dbReference type="Proteomes" id="UP001065047">
    <property type="component" value="Unassembled WGS sequence"/>
</dbReference>
<dbReference type="SUPFAM" id="SSF56935">
    <property type="entry name" value="Porins"/>
    <property type="match status" value="1"/>
</dbReference>
<dbReference type="InterPro" id="IPR000531">
    <property type="entry name" value="Beta-barrel_TonB"/>
</dbReference>
<dbReference type="InterPro" id="IPR012910">
    <property type="entry name" value="Plug_dom"/>
</dbReference>
<comment type="caution">
    <text evidence="14">The sequence shown here is derived from an EMBL/GenBank/DDBJ whole genome shotgun (WGS) entry which is preliminary data.</text>
</comment>
<evidence type="ECO:0000256" key="9">
    <source>
        <dbReference type="RuleBase" id="RU003357"/>
    </source>
</evidence>
<feature type="compositionally biased region" description="Polar residues" evidence="10">
    <location>
        <begin position="41"/>
        <end position="67"/>
    </location>
</feature>
<name>A0ABQ0PT12_9PROT</name>
<dbReference type="EMBL" id="BAPF01000029">
    <property type="protein sequence ID" value="GBQ80289.1"/>
    <property type="molecule type" value="Genomic_DNA"/>
</dbReference>
<evidence type="ECO:0000256" key="3">
    <source>
        <dbReference type="ARBA" id="ARBA00022452"/>
    </source>
</evidence>
<evidence type="ECO:0000259" key="12">
    <source>
        <dbReference type="Pfam" id="PF00593"/>
    </source>
</evidence>
<evidence type="ECO:0000256" key="11">
    <source>
        <dbReference type="SAM" id="SignalP"/>
    </source>
</evidence>
<keyword evidence="14" id="KW-0675">Receptor</keyword>
<dbReference type="InterPro" id="IPR039426">
    <property type="entry name" value="TonB-dep_rcpt-like"/>
</dbReference>
<evidence type="ECO:0000256" key="2">
    <source>
        <dbReference type="ARBA" id="ARBA00022448"/>
    </source>
</evidence>
<evidence type="ECO:0000256" key="4">
    <source>
        <dbReference type="ARBA" id="ARBA00022692"/>
    </source>
</evidence>
<evidence type="ECO:0000313" key="14">
    <source>
        <dbReference type="EMBL" id="GBQ80289.1"/>
    </source>
</evidence>
<evidence type="ECO:0000256" key="8">
    <source>
        <dbReference type="PROSITE-ProRule" id="PRU01360"/>
    </source>
</evidence>
<keyword evidence="4 8" id="KW-0812">Transmembrane</keyword>
<keyword evidence="11" id="KW-0732">Signal</keyword>
<evidence type="ECO:0000256" key="6">
    <source>
        <dbReference type="ARBA" id="ARBA00023136"/>
    </source>
</evidence>
<accession>A0ABQ0PT12</accession>
<sequence>MVVYGMAIKAYVPVAGTFLITSLTTNALCAATPQGKETLRHSPSQKTAAPTQSTKTVRQTENPASPVNEQVVVTGTHSTGVKARQSISPIDIITATQLQRSGAMNVADALARLNPSITISAQGRDTEALTSQIRLRGLSPNQTLVLIDGARRHSTANMIIYPGPQQGSTPVDLNMIPASAIDHIEILRDGAAAMYGADAIAGVVNIILKKKNHGMQIATQTGANAYDGSGWNIQQNINSGFKIGSSGFFNISGQYYHTDHAAAANTDVRTGTHNNPFLSSPEETRGSLLANFGYDINDTLGFFGNITYAHRHAESYQYLRVPSTLPAIYPYGFVPSETIDEDDYAATLGLKGQLPYGVKWRLRTTYGADQNRMSMKNTANLGYYAQFGTTPTDFLVGNYRNSQWTNDLDFSKKLHVLNRPIELYWGGEYRLDMYRLSPGEPLSYSYGGSNGQPGLMPQNAGNWSRDVWAGYIDIDTHPVKKLDVDIAGRFEHYTDFGDTESGKIAARYDFTSRFGIRATISNGFRAPTLAEEHFSTLGISPSGASALLPANSASAKLLGGSPLKPERSTNASGGFYVEPIKGLHVTADVYQINLRDRIVGSGNYNGPLALQAISMMGADVPTAIGGGGLNTNNVTGNYFSNAASTRTQGVDITADYRFDFHQNGLLDLNLGIDLNRTRLHHLRIDNNGNPLLSAQGISYLTTASPRSKIILTAHWEIEKWDVTLRQTRWGQTTTMQTYQDQAPASVRYSNKVFEQFVNTPRWTTDIEVGYRPLKRLRVALGSNNIFNVRPRRLTPETTIYGVAYYDKASSQVPMFGGYYYLKGSYDF</sequence>
<evidence type="ECO:0000256" key="7">
    <source>
        <dbReference type="ARBA" id="ARBA00023237"/>
    </source>
</evidence>
<keyword evidence="6 8" id="KW-0472">Membrane</keyword>
<keyword evidence="2 8" id="KW-0813">Transport</keyword>
<proteinExistence type="inferred from homology"/>
<evidence type="ECO:0000256" key="5">
    <source>
        <dbReference type="ARBA" id="ARBA00023077"/>
    </source>
</evidence>
<evidence type="ECO:0000256" key="10">
    <source>
        <dbReference type="SAM" id="MobiDB-lite"/>
    </source>
</evidence>
<dbReference type="Pfam" id="PF07715">
    <property type="entry name" value="Plug"/>
    <property type="match status" value="1"/>
</dbReference>
<dbReference type="CDD" id="cd01347">
    <property type="entry name" value="ligand_gated_channel"/>
    <property type="match status" value="1"/>
</dbReference>
<protein>
    <submittedName>
        <fullName evidence="14">TonB-dependent outer membrane receptor</fullName>
    </submittedName>
</protein>
<dbReference type="InterPro" id="IPR037066">
    <property type="entry name" value="Plug_dom_sf"/>
</dbReference>